<dbReference type="InterPro" id="IPR029278">
    <property type="entry name" value="Imm26"/>
</dbReference>
<keyword evidence="2" id="KW-1185">Reference proteome</keyword>
<dbReference type="EMBL" id="WBMT01000020">
    <property type="protein sequence ID" value="KAB2342932.1"/>
    <property type="molecule type" value="Genomic_DNA"/>
</dbReference>
<dbReference type="AlphaFoldDB" id="A0A6H9YRK6"/>
<sequence length="123" mass="13810">MDMSMGDSPMPGDNLIYIYSRKSKEKSVDPDALSSDKLLIPPTFINRQPWLKGYFENVANVPLKESDVLVKHCFYDPLKKVYVTDAREILTDLIEPCGFFALNSYRTIGDSLSDALGVARADD</sequence>
<comment type="caution">
    <text evidence="1">The sequence shown here is derived from an EMBL/GenBank/DDBJ whole genome shotgun (WGS) entry which is preliminary data.</text>
</comment>
<organism evidence="1 2">
    <name type="scientific">Actinomadura rudentiformis</name>
    <dbReference type="NCBI Taxonomy" id="359158"/>
    <lineage>
        <taxon>Bacteria</taxon>
        <taxon>Bacillati</taxon>
        <taxon>Actinomycetota</taxon>
        <taxon>Actinomycetes</taxon>
        <taxon>Streptosporangiales</taxon>
        <taxon>Thermomonosporaceae</taxon>
        <taxon>Actinomadura</taxon>
    </lineage>
</organism>
<accession>A0A6H9YRK6</accession>
<proteinExistence type="predicted"/>
<protein>
    <submittedName>
        <fullName evidence="1">Uncharacterized protein</fullName>
    </submittedName>
</protein>
<evidence type="ECO:0000313" key="1">
    <source>
        <dbReference type="EMBL" id="KAB2342932.1"/>
    </source>
</evidence>
<evidence type="ECO:0000313" key="2">
    <source>
        <dbReference type="Proteomes" id="UP000468735"/>
    </source>
</evidence>
<gene>
    <name evidence="1" type="ORF">F8566_35800</name>
</gene>
<dbReference type="OrthoDB" id="9182826at2"/>
<dbReference type="Pfam" id="PF15428">
    <property type="entry name" value="Imm26"/>
    <property type="match status" value="1"/>
</dbReference>
<dbReference type="Proteomes" id="UP000468735">
    <property type="component" value="Unassembled WGS sequence"/>
</dbReference>
<reference evidence="1 2" key="1">
    <citation type="submission" date="2019-09" db="EMBL/GenBank/DDBJ databases">
        <title>Actinomadura physcomitrii sp. nov., a novel actinomycete isolated from moss [Physcomitrium sphaericum (Ludw) Fuernr].</title>
        <authorList>
            <person name="Zhuang X."/>
            <person name="Liu C."/>
        </authorList>
    </citation>
    <scope>NUCLEOTIDE SEQUENCE [LARGE SCALE GENOMIC DNA]</scope>
    <source>
        <strain evidence="1 2">HMC1</strain>
    </source>
</reference>
<name>A0A6H9YRK6_9ACTN</name>